<sequence>MNPFSASRRPDGAIVISGAGSGIGAALARCYAQPGQLFLLLGRRQAALAQVASELRQAGAEVELATVDVRDSAALQRIASDFARRRGPVALLIANAGISVGSAAELPEDCAIFAEVISTNLLGMHYSISAFLPYLPALAQVVGIGSVAGFRGLPGAAAYAASKAGVAVYLESLRLDLRARRISVTCIAPGFIDTPMTAENPYPMPWLMDVQRAAQQMRRSIDRRRRFVVLPWQMACLSLLLRIMPSFLYERLWPQRLASKPRRSDSFSTKE</sequence>
<dbReference type="GO" id="GO:0016491">
    <property type="term" value="F:oxidoreductase activity"/>
    <property type="evidence" value="ECO:0007669"/>
    <property type="project" value="UniProtKB-KW"/>
</dbReference>
<evidence type="ECO:0000256" key="3">
    <source>
        <dbReference type="RuleBase" id="RU000363"/>
    </source>
</evidence>
<feature type="transmembrane region" description="Helical" evidence="4">
    <location>
        <begin position="227"/>
        <end position="249"/>
    </location>
</feature>
<dbReference type="InterPro" id="IPR002347">
    <property type="entry name" value="SDR_fam"/>
</dbReference>
<evidence type="ECO:0000256" key="2">
    <source>
        <dbReference type="ARBA" id="ARBA00023002"/>
    </source>
</evidence>
<evidence type="ECO:0000256" key="1">
    <source>
        <dbReference type="ARBA" id="ARBA00006484"/>
    </source>
</evidence>
<keyword evidence="4" id="KW-1133">Transmembrane helix</keyword>
<protein>
    <submittedName>
        <fullName evidence="6">SDR family oxidoreductase</fullName>
    </submittedName>
</protein>
<gene>
    <name evidence="6" type="ORF">HFQ13_02905</name>
</gene>
<evidence type="ECO:0000256" key="4">
    <source>
        <dbReference type="SAM" id="Phobius"/>
    </source>
</evidence>
<dbReference type="PROSITE" id="PS00061">
    <property type="entry name" value="ADH_SHORT"/>
    <property type="match status" value="1"/>
</dbReference>
<comment type="caution">
    <text evidence="6">The sequence shown here is derived from an EMBL/GenBank/DDBJ whole genome shotgun (WGS) entry which is preliminary data.</text>
</comment>
<dbReference type="RefSeq" id="WP_215872162.1">
    <property type="nucleotide sequence ID" value="NZ_JAAXYO010000036.1"/>
</dbReference>
<dbReference type="SUPFAM" id="SSF51735">
    <property type="entry name" value="NAD(P)-binding Rossmann-fold domains"/>
    <property type="match status" value="1"/>
</dbReference>
<dbReference type="PRINTS" id="PR00080">
    <property type="entry name" value="SDRFAMILY"/>
</dbReference>
<keyword evidence="4" id="KW-0472">Membrane</keyword>
<dbReference type="GO" id="GO:0016020">
    <property type="term" value="C:membrane"/>
    <property type="evidence" value="ECO:0007669"/>
    <property type="project" value="TreeGrafter"/>
</dbReference>
<dbReference type="EMBL" id="JAAXYO010000036">
    <property type="protein sequence ID" value="MBU2787170.1"/>
    <property type="molecule type" value="Genomic_DNA"/>
</dbReference>
<evidence type="ECO:0000313" key="7">
    <source>
        <dbReference type="Proteomes" id="UP001197378"/>
    </source>
</evidence>
<keyword evidence="7" id="KW-1185">Reference proteome</keyword>
<dbReference type="SMART" id="SM00822">
    <property type="entry name" value="PKS_KR"/>
    <property type="match status" value="1"/>
</dbReference>
<evidence type="ECO:0000313" key="6">
    <source>
        <dbReference type="EMBL" id="MBU2787170.1"/>
    </source>
</evidence>
<dbReference type="InterPro" id="IPR036291">
    <property type="entry name" value="NAD(P)-bd_dom_sf"/>
</dbReference>
<evidence type="ECO:0000259" key="5">
    <source>
        <dbReference type="SMART" id="SM00822"/>
    </source>
</evidence>
<comment type="similarity">
    <text evidence="1 3">Belongs to the short-chain dehydrogenases/reductases (SDR) family.</text>
</comment>
<dbReference type="PANTHER" id="PTHR44196">
    <property type="entry name" value="DEHYDROGENASE/REDUCTASE SDR FAMILY MEMBER 7B"/>
    <property type="match status" value="1"/>
</dbReference>
<feature type="domain" description="Ketoreductase" evidence="5">
    <location>
        <begin position="12"/>
        <end position="195"/>
    </location>
</feature>
<dbReference type="Proteomes" id="UP001197378">
    <property type="component" value="Unassembled WGS sequence"/>
</dbReference>
<proteinExistence type="inferred from homology"/>
<dbReference type="NCBIfam" id="NF005437">
    <property type="entry name" value="PRK07024.1"/>
    <property type="match status" value="1"/>
</dbReference>
<organism evidence="6 7">
    <name type="scientific">Igneacidithiobacillus copahuensis</name>
    <dbReference type="NCBI Taxonomy" id="2724909"/>
    <lineage>
        <taxon>Bacteria</taxon>
        <taxon>Pseudomonadati</taxon>
        <taxon>Pseudomonadota</taxon>
        <taxon>Acidithiobacillia</taxon>
        <taxon>Acidithiobacillales</taxon>
        <taxon>Acidithiobacillaceae</taxon>
        <taxon>Igneacidithiobacillus</taxon>
    </lineage>
</organism>
<dbReference type="Pfam" id="PF00106">
    <property type="entry name" value="adh_short"/>
    <property type="match status" value="1"/>
</dbReference>
<reference evidence="6" key="1">
    <citation type="journal article" date="2021" name="ISME J.">
        <title>Genomic evolution of the class Acidithiobacillia: deep-branching Proteobacteria living in extreme acidic conditions.</title>
        <authorList>
            <person name="Moya-Beltran A."/>
            <person name="Beard S."/>
            <person name="Rojas-Villalobos C."/>
            <person name="Issotta F."/>
            <person name="Gallardo Y."/>
            <person name="Ulloa R."/>
            <person name="Giaveno A."/>
            <person name="Degli Esposti M."/>
            <person name="Johnson D.B."/>
            <person name="Quatrini R."/>
        </authorList>
    </citation>
    <scope>NUCLEOTIDE SEQUENCE</scope>
    <source>
        <strain evidence="6">VAN18-1</strain>
    </source>
</reference>
<dbReference type="AlphaFoldDB" id="A0AAE2YNJ5"/>
<keyword evidence="2" id="KW-0560">Oxidoreductase</keyword>
<accession>A0AAE2YNJ5</accession>
<dbReference type="PRINTS" id="PR00081">
    <property type="entry name" value="GDHRDH"/>
</dbReference>
<dbReference type="PANTHER" id="PTHR44196:SF1">
    <property type="entry name" value="DEHYDROGENASE_REDUCTASE SDR FAMILY MEMBER 7B"/>
    <property type="match status" value="1"/>
</dbReference>
<dbReference type="Gene3D" id="3.40.50.720">
    <property type="entry name" value="NAD(P)-binding Rossmann-like Domain"/>
    <property type="match status" value="1"/>
</dbReference>
<dbReference type="InterPro" id="IPR057326">
    <property type="entry name" value="KR_dom"/>
</dbReference>
<dbReference type="InterPro" id="IPR020904">
    <property type="entry name" value="Sc_DH/Rdtase_CS"/>
</dbReference>
<name>A0AAE2YNJ5_9PROT</name>
<keyword evidence="4" id="KW-0812">Transmembrane</keyword>